<dbReference type="RefSeq" id="WP_307904978.1">
    <property type="nucleotide sequence ID" value="NZ_AP027059.1"/>
</dbReference>
<feature type="transmembrane region" description="Helical" evidence="11">
    <location>
        <begin position="221"/>
        <end position="239"/>
    </location>
</feature>
<dbReference type="PIRSF" id="PIRSF003097">
    <property type="entry name" value="FtsX"/>
    <property type="match status" value="1"/>
</dbReference>
<keyword evidence="6 11" id="KW-0812">Transmembrane</keyword>
<comment type="subcellular location">
    <subcellularLocation>
        <location evidence="1">Cell membrane</location>
        <topology evidence="1">Multi-pass membrane protein</topology>
    </subcellularLocation>
</comment>
<feature type="domain" description="FtsX extracellular" evidence="13">
    <location>
        <begin position="57"/>
        <end position="145"/>
    </location>
</feature>
<evidence type="ECO:0000259" key="12">
    <source>
        <dbReference type="Pfam" id="PF02687"/>
    </source>
</evidence>
<dbReference type="InterPro" id="IPR040690">
    <property type="entry name" value="FtsX_ECD"/>
</dbReference>
<evidence type="ECO:0000313" key="15">
    <source>
        <dbReference type="Proteomes" id="UP001321582"/>
    </source>
</evidence>
<keyword evidence="7 11" id="KW-1133">Transmembrane helix</keyword>
<feature type="transmembrane region" description="Helical" evidence="11">
    <location>
        <begin position="166"/>
        <end position="185"/>
    </location>
</feature>
<evidence type="ECO:0000256" key="1">
    <source>
        <dbReference type="ARBA" id="ARBA00004651"/>
    </source>
</evidence>
<dbReference type="AlphaFoldDB" id="A0AAU9DCM1"/>
<evidence type="ECO:0000256" key="9">
    <source>
        <dbReference type="ARBA" id="ARBA00023306"/>
    </source>
</evidence>
<dbReference type="Proteomes" id="UP001321582">
    <property type="component" value="Chromosome"/>
</dbReference>
<reference evidence="14 15" key="1">
    <citation type="submission" date="2022-11" db="EMBL/GenBank/DDBJ databases">
        <title>Haliovirga abyssi gen. nov., sp. nov., a mesophilic fermentative bacterium isolated from the Iheya North hydrothermal field and the proposal of Haliovirgaceae fam. nov.</title>
        <authorList>
            <person name="Miyazaki U."/>
            <person name="Tame A."/>
            <person name="Miyazaki J."/>
            <person name="Takai K."/>
            <person name="Sawayama S."/>
            <person name="Kitajima M."/>
            <person name="Okamoto A."/>
            <person name="Nakagawa S."/>
        </authorList>
    </citation>
    <scope>NUCLEOTIDE SEQUENCE [LARGE SCALE GENOMIC DNA]</scope>
    <source>
        <strain evidence="14 15">IC12</strain>
    </source>
</reference>
<organism evidence="14 15">
    <name type="scientific">Haliovirga abyssi</name>
    <dbReference type="NCBI Taxonomy" id="2996794"/>
    <lineage>
        <taxon>Bacteria</taxon>
        <taxon>Fusobacteriati</taxon>
        <taxon>Fusobacteriota</taxon>
        <taxon>Fusobacteriia</taxon>
        <taxon>Fusobacteriales</taxon>
        <taxon>Haliovirgaceae</taxon>
        <taxon>Haliovirga</taxon>
    </lineage>
</organism>
<sequence length="290" mass="33348">MRIKNKFLEETGGNIRSEKELFLFTTITLFVIIFIIDFFSVSILNLVDINSYVKKNLQIRAYLEDSLTDSGIKSVIRDIQNLKDVKSIKYISKETALKNVEKSLETKLNYSENPLPNALQIEIYSIENIDKISSFIRNEPGIVEVDVKSNFLKKISKFIDEINGSFIFIFIFLLLIIFILIVNLIHTTIRQRKKDIGLMYWLGAELLYIKIPFIIESMIATVIATIFSSAIFLVGYIYIKNKIEQLGMFIVLPEISKIGFGLFLVFLLTLLVTGIASYFSIILYLRSCED</sequence>
<gene>
    <name evidence="14" type="primary">ftsX</name>
    <name evidence="14" type="ORF">HLVA_06110</name>
</gene>
<keyword evidence="15" id="KW-1185">Reference proteome</keyword>
<dbReference type="InterPro" id="IPR003838">
    <property type="entry name" value="ABC3_permease_C"/>
</dbReference>
<evidence type="ECO:0000256" key="11">
    <source>
        <dbReference type="SAM" id="Phobius"/>
    </source>
</evidence>
<dbReference type="PANTHER" id="PTHR47755:SF1">
    <property type="entry name" value="CELL DIVISION PROTEIN FTSX"/>
    <property type="match status" value="1"/>
</dbReference>
<feature type="transmembrane region" description="Helical" evidence="11">
    <location>
        <begin position="21"/>
        <end position="47"/>
    </location>
</feature>
<feature type="domain" description="ABC3 transporter permease C-terminal" evidence="12">
    <location>
        <begin position="167"/>
        <end position="279"/>
    </location>
</feature>
<evidence type="ECO:0000256" key="2">
    <source>
        <dbReference type="ARBA" id="ARBA00007379"/>
    </source>
</evidence>
<dbReference type="PANTHER" id="PTHR47755">
    <property type="entry name" value="CELL DIVISION PROTEIN FTSX"/>
    <property type="match status" value="1"/>
</dbReference>
<dbReference type="Pfam" id="PF18075">
    <property type="entry name" value="FtsX_ECD"/>
    <property type="match status" value="1"/>
</dbReference>
<keyword evidence="4 10" id="KW-1003">Cell membrane</keyword>
<accession>A0AAU9DCM1</accession>
<dbReference type="KEGG" id="haby:HLVA_06110"/>
<evidence type="ECO:0000256" key="6">
    <source>
        <dbReference type="ARBA" id="ARBA00022692"/>
    </source>
</evidence>
<feature type="transmembrane region" description="Helical" evidence="11">
    <location>
        <begin position="260"/>
        <end position="285"/>
    </location>
</feature>
<dbReference type="Pfam" id="PF02687">
    <property type="entry name" value="FtsX"/>
    <property type="match status" value="1"/>
</dbReference>
<dbReference type="Gene3D" id="3.30.70.3040">
    <property type="match status" value="1"/>
</dbReference>
<dbReference type="GO" id="GO:0051301">
    <property type="term" value="P:cell division"/>
    <property type="evidence" value="ECO:0007669"/>
    <property type="project" value="UniProtKB-KW"/>
</dbReference>
<evidence type="ECO:0000256" key="7">
    <source>
        <dbReference type="ARBA" id="ARBA00022989"/>
    </source>
</evidence>
<evidence type="ECO:0000259" key="13">
    <source>
        <dbReference type="Pfam" id="PF18075"/>
    </source>
</evidence>
<keyword evidence="5 10" id="KW-0132">Cell division</keyword>
<protein>
    <recommendedName>
        <fullName evidence="3 10">Cell division protein FtsX</fullName>
    </recommendedName>
</protein>
<keyword evidence="8 10" id="KW-0472">Membrane</keyword>
<evidence type="ECO:0000256" key="4">
    <source>
        <dbReference type="ARBA" id="ARBA00022475"/>
    </source>
</evidence>
<evidence type="ECO:0000256" key="5">
    <source>
        <dbReference type="ARBA" id="ARBA00022618"/>
    </source>
</evidence>
<dbReference type="EMBL" id="AP027059">
    <property type="protein sequence ID" value="BDU50042.1"/>
    <property type="molecule type" value="Genomic_DNA"/>
</dbReference>
<evidence type="ECO:0000256" key="10">
    <source>
        <dbReference type="PIRNR" id="PIRNR003097"/>
    </source>
</evidence>
<feature type="transmembrane region" description="Helical" evidence="11">
    <location>
        <begin position="197"/>
        <end position="215"/>
    </location>
</feature>
<evidence type="ECO:0000313" key="14">
    <source>
        <dbReference type="EMBL" id="BDU50042.1"/>
    </source>
</evidence>
<evidence type="ECO:0000256" key="3">
    <source>
        <dbReference type="ARBA" id="ARBA00021907"/>
    </source>
</evidence>
<comment type="similarity">
    <text evidence="2 10">Belongs to the ABC-4 integral membrane protein family. FtsX subfamily.</text>
</comment>
<dbReference type="InterPro" id="IPR004513">
    <property type="entry name" value="FtsX"/>
</dbReference>
<dbReference type="GO" id="GO:0005886">
    <property type="term" value="C:plasma membrane"/>
    <property type="evidence" value="ECO:0007669"/>
    <property type="project" value="UniProtKB-SubCell"/>
</dbReference>
<name>A0AAU9DCM1_9FUSO</name>
<proteinExistence type="inferred from homology"/>
<keyword evidence="9 10" id="KW-0131">Cell cycle</keyword>
<evidence type="ECO:0000256" key="8">
    <source>
        <dbReference type="ARBA" id="ARBA00023136"/>
    </source>
</evidence>